<dbReference type="InterPro" id="IPR013830">
    <property type="entry name" value="SGNH_hydro"/>
</dbReference>
<evidence type="ECO:0000259" key="1">
    <source>
        <dbReference type="Pfam" id="PF13472"/>
    </source>
</evidence>
<reference evidence="2 3" key="1">
    <citation type="submission" date="2019-08" db="EMBL/GenBank/DDBJ databases">
        <title>Deep-cultivation of Planctomycetes and their phenomic and genomic characterization uncovers novel biology.</title>
        <authorList>
            <person name="Wiegand S."/>
            <person name="Jogler M."/>
            <person name="Boedeker C."/>
            <person name="Pinto D."/>
            <person name="Vollmers J."/>
            <person name="Rivas-Marin E."/>
            <person name="Kohn T."/>
            <person name="Peeters S.H."/>
            <person name="Heuer A."/>
            <person name="Rast P."/>
            <person name="Oberbeckmann S."/>
            <person name="Bunk B."/>
            <person name="Jeske O."/>
            <person name="Meyerdierks A."/>
            <person name="Storesund J.E."/>
            <person name="Kallscheuer N."/>
            <person name="Luecker S."/>
            <person name="Lage O.M."/>
            <person name="Pohl T."/>
            <person name="Merkel B.J."/>
            <person name="Hornburger P."/>
            <person name="Mueller R.-W."/>
            <person name="Bruemmer F."/>
            <person name="Labrenz M."/>
            <person name="Spormann A.M."/>
            <person name="Op den Camp H."/>
            <person name="Overmann J."/>
            <person name="Amann R."/>
            <person name="Jetten M.S.M."/>
            <person name="Mascher T."/>
            <person name="Medema M.H."/>
            <person name="Devos D.P."/>
            <person name="Kaster A.-K."/>
            <person name="Ovreas L."/>
            <person name="Rohde M."/>
            <person name="Galperin M.Y."/>
            <person name="Jogler C."/>
        </authorList>
    </citation>
    <scope>NUCLEOTIDE SEQUENCE [LARGE SCALE GENOMIC DNA]</scope>
    <source>
        <strain evidence="2 3">OJF2</strain>
    </source>
</reference>
<dbReference type="OrthoDB" id="8727830at2"/>
<keyword evidence="3" id="KW-1185">Reference proteome</keyword>
<keyword evidence="2" id="KW-0378">Hydrolase</keyword>
<protein>
    <submittedName>
        <fullName evidence="2">GDSL-like Lipase/Acylhydrolase</fullName>
    </submittedName>
</protein>
<proteinExistence type="predicted"/>
<accession>A0A5B9W3Q3</accession>
<name>A0A5B9W3Q3_9BACT</name>
<dbReference type="GO" id="GO:0016788">
    <property type="term" value="F:hydrolase activity, acting on ester bonds"/>
    <property type="evidence" value="ECO:0007669"/>
    <property type="project" value="UniProtKB-ARBA"/>
</dbReference>
<evidence type="ECO:0000313" key="3">
    <source>
        <dbReference type="Proteomes" id="UP000324233"/>
    </source>
</evidence>
<dbReference type="Gene3D" id="3.40.50.1110">
    <property type="entry name" value="SGNH hydrolase"/>
    <property type="match status" value="1"/>
</dbReference>
<dbReference type="EMBL" id="CP042997">
    <property type="protein sequence ID" value="QEH34715.1"/>
    <property type="molecule type" value="Genomic_DNA"/>
</dbReference>
<dbReference type="RefSeq" id="WP_148594601.1">
    <property type="nucleotide sequence ID" value="NZ_CP042997.1"/>
</dbReference>
<dbReference type="InterPro" id="IPR036514">
    <property type="entry name" value="SGNH_hydro_sf"/>
</dbReference>
<dbReference type="CDD" id="cd00229">
    <property type="entry name" value="SGNH_hydrolase"/>
    <property type="match status" value="1"/>
</dbReference>
<evidence type="ECO:0000313" key="2">
    <source>
        <dbReference type="EMBL" id="QEH34715.1"/>
    </source>
</evidence>
<dbReference type="AlphaFoldDB" id="A0A5B9W3Q3"/>
<gene>
    <name evidence="2" type="ORF">OJF2_32570</name>
</gene>
<organism evidence="2 3">
    <name type="scientific">Aquisphaera giovannonii</name>
    <dbReference type="NCBI Taxonomy" id="406548"/>
    <lineage>
        <taxon>Bacteria</taxon>
        <taxon>Pseudomonadati</taxon>
        <taxon>Planctomycetota</taxon>
        <taxon>Planctomycetia</taxon>
        <taxon>Isosphaerales</taxon>
        <taxon>Isosphaeraceae</taxon>
        <taxon>Aquisphaera</taxon>
    </lineage>
</organism>
<dbReference type="SUPFAM" id="SSF52266">
    <property type="entry name" value="SGNH hydrolase"/>
    <property type="match status" value="1"/>
</dbReference>
<dbReference type="KEGG" id="agv:OJF2_32570"/>
<feature type="domain" description="SGNH hydrolase-type esterase" evidence="1">
    <location>
        <begin position="26"/>
        <end position="200"/>
    </location>
</feature>
<dbReference type="Proteomes" id="UP000324233">
    <property type="component" value="Chromosome"/>
</dbReference>
<sequence length="218" mass="23926">MPPVLHLADRRSPAFEPARLAVDVACAGDSITGWNNFGPARDWPCRTYPEFLATLCEPQGLIVGDGGIAGEVSLNGVDQVRDYLRLFPNARYFVVGYGTNDLGLWPDVEETSPRVIENLGRMAGLIREAGRRPILLNVPPANGSMFPRAIAEQLRCHRAYHNGRLGCFCRDADIPLVDLNPVLRDEHFADELHPNDDGAKIIAGEVYRVLRDIAGIAG</sequence>
<dbReference type="Pfam" id="PF13472">
    <property type="entry name" value="Lipase_GDSL_2"/>
    <property type="match status" value="1"/>
</dbReference>